<dbReference type="EMBL" id="CACVBM020001917">
    <property type="protein sequence ID" value="CAA7062022.1"/>
    <property type="molecule type" value="Genomic_DNA"/>
</dbReference>
<dbReference type="InterPro" id="IPR001810">
    <property type="entry name" value="F-box_dom"/>
</dbReference>
<dbReference type="PANTHER" id="PTHR31900:SF33">
    <property type="entry name" value="PROTEIN WITH RNI-LIKE_FBD-LIKE DOMAIN"/>
    <property type="match status" value="1"/>
</dbReference>
<sequence length="267" mass="29943">MDEDGEKRVRAKRSGEVDWISDLPDCLLFQVLSNLPTKDVVKTSVLSTRWINLWKYVPVLDLGIGDFPDYNTFVGFVDGFLDFNSESPLEKFKLKYDCDDAEANLISRWINSVVTRKVKHIDVLDDSSGSWDFQLPATLYTCESLVSLKLCGLTLPSPKFVSLPSLKAMDLIIAKFADELALETLISLCPVLESLAIERCFCDDIEVLRVSSQSLLSFTHVADSSQHLDEDLVLAIDAPRLEYLMLSDYRVASFVVKNPASLVKSGY</sequence>
<dbReference type="Proteomes" id="UP000467841">
    <property type="component" value="Unassembled WGS sequence"/>
</dbReference>
<reference evidence="2" key="1">
    <citation type="submission" date="2020-01" db="EMBL/GenBank/DDBJ databases">
        <authorList>
            <person name="Mishra B."/>
        </authorList>
    </citation>
    <scope>NUCLEOTIDE SEQUENCE [LARGE SCALE GENOMIC DNA]</scope>
</reference>
<keyword evidence="3" id="KW-1185">Reference proteome</keyword>
<organism evidence="2 3">
    <name type="scientific">Microthlaspi erraticum</name>
    <dbReference type="NCBI Taxonomy" id="1685480"/>
    <lineage>
        <taxon>Eukaryota</taxon>
        <taxon>Viridiplantae</taxon>
        <taxon>Streptophyta</taxon>
        <taxon>Embryophyta</taxon>
        <taxon>Tracheophyta</taxon>
        <taxon>Spermatophyta</taxon>
        <taxon>Magnoliopsida</taxon>
        <taxon>eudicotyledons</taxon>
        <taxon>Gunneridae</taxon>
        <taxon>Pentapetalae</taxon>
        <taxon>rosids</taxon>
        <taxon>malvids</taxon>
        <taxon>Brassicales</taxon>
        <taxon>Brassicaceae</taxon>
        <taxon>Coluteocarpeae</taxon>
        <taxon>Microthlaspi</taxon>
    </lineage>
</organism>
<dbReference type="SUPFAM" id="SSF81383">
    <property type="entry name" value="F-box domain"/>
    <property type="match status" value="1"/>
</dbReference>
<dbReference type="InterPro" id="IPR055411">
    <property type="entry name" value="LRR_FXL15/At3g58940/PEG3-like"/>
</dbReference>
<proteinExistence type="predicted"/>
<dbReference type="InterPro" id="IPR053781">
    <property type="entry name" value="F-box_AtFBL13-like"/>
</dbReference>
<feature type="domain" description="F-box" evidence="1">
    <location>
        <begin position="17"/>
        <end position="53"/>
    </location>
</feature>
<dbReference type="AlphaFoldDB" id="A0A6D2LKT5"/>
<protein>
    <recommendedName>
        <fullName evidence="1">F-box domain-containing protein</fullName>
    </recommendedName>
</protein>
<evidence type="ECO:0000313" key="2">
    <source>
        <dbReference type="EMBL" id="CAA7062022.1"/>
    </source>
</evidence>
<dbReference type="CDD" id="cd22160">
    <property type="entry name" value="F-box_AtFBL13-like"/>
    <property type="match status" value="1"/>
</dbReference>
<dbReference type="SUPFAM" id="SSF52047">
    <property type="entry name" value="RNI-like"/>
    <property type="match status" value="1"/>
</dbReference>
<evidence type="ECO:0000259" key="1">
    <source>
        <dbReference type="PROSITE" id="PS50181"/>
    </source>
</evidence>
<dbReference type="InterPro" id="IPR050232">
    <property type="entry name" value="FBL13/AtMIF1-like"/>
</dbReference>
<dbReference type="Pfam" id="PF00646">
    <property type="entry name" value="F-box"/>
    <property type="match status" value="1"/>
</dbReference>
<dbReference type="Gene3D" id="3.80.10.10">
    <property type="entry name" value="Ribonuclease Inhibitor"/>
    <property type="match status" value="1"/>
</dbReference>
<evidence type="ECO:0000313" key="3">
    <source>
        <dbReference type="Proteomes" id="UP000467841"/>
    </source>
</evidence>
<gene>
    <name evidence="2" type="ORF">MERR_LOCUS49258</name>
</gene>
<dbReference type="PANTHER" id="PTHR31900">
    <property type="entry name" value="F-BOX/RNI SUPERFAMILY PROTEIN-RELATED"/>
    <property type="match status" value="1"/>
</dbReference>
<comment type="caution">
    <text evidence="2">The sequence shown here is derived from an EMBL/GenBank/DDBJ whole genome shotgun (WGS) entry which is preliminary data.</text>
</comment>
<dbReference type="SMART" id="SM00256">
    <property type="entry name" value="FBOX"/>
    <property type="match status" value="1"/>
</dbReference>
<accession>A0A6D2LKT5</accession>
<dbReference type="Gene3D" id="1.20.1280.50">
    <property type="match status" value="1"/>
</dbReference>
<dbReference type="InterPro" id="IPR032675">
    <property type="entry name" value="LRR_dom_sf"/>
</dbReference>
<dbReference type="Pfam" id="PF24758">
    <property type="entry name" value="LRR_At5g56370"/>
    <property type="match status" value="1"/>
</dbReference>
<name>A0A6D2LKT5_9BRAS</name>
<dbReference type="OrthoDB" id="612216at2759"/>
<dbReference type="InterPro" id="IPR036047">
    <property type="entry name" value="F-box-like_dom_sf"/>
</dbReference>
<dbReference type="PROSITE" id="PS50181">
    <property type="entry name" value="FBOX"/>
    <property type="match status" value="1"/>
</dbReference>